<dbReference type="SUPFAM" id="SSF53738">
    <property type="entry name" value="Phosphoglucomutase, first 3 domains"/>
    <property type="match status" value="3"/>
</dbReference>
<dbReference type="EMBL" id="PVNK01000278">
    <property type="protein sequence ID" value="PRP90601.1"/>
    <property type="molecule type" value="Genomic_DNA"/>
</dbReference>
<dbReference type="InterPro" id="IPR005845">
    <property type="entry name" value="A-D-PHexomutase_a/b/a-II"/>
</dbReference>
<evidence type="ECO:0000256" key="1">
    <source>
        <dbReference type="ARBA" id="ARBA00010231"/>
    </source>
</evidence>
<dbReference type="Pfam" id="PF02879">
    <property type="entry name" value="PGM_PMM_II"/>
    <property type="match status" value="1"/>
</dbReference>
<dbReference type="InterPro" id="IPR006352">
    <property type="entry name" value="GlmM_bact"/>
</dbReference>
<dbReference type="PRINTS" id="PR00509">
    <property type="entry name" value="PGMPMM"/>
</dbReference>
<proteinExistence type="inferred from homology"/>
<comment type="PTM">
    <text evidence="8">Activated by phosphorylation.</text>
</comment>
<feature type="domain" description="Alpha-D-phosphohexomutase alpha/beta/alpha" evidence="12">
    <location>
        <begin position="7"/>
        <end position="136"/>
    </location>
</feature>
<comment type="cofactor">
    <cofactor evidence="8">
        <name>Mg(2+)</name>
        <dbReference type="ChEBI" id="CHEBI:18420"/>
    </cofactor>
    <text evidence="8">Binds 1 Mg(2+) ion per subunit.</text>
</comment>
<evidence type="ECO:0000256" key="3">
    <source>
        <dbReference type="ARBA" id="ARBA00022723"/>
    </source>
</evidence>
<keyword evidence="16" id="KW-1185">Reference proteome</keyword>
<evidence type="ECO:0000256" key="8">
    <source>
        <dbReference type="HAMAP-Rule" id="MF_01554"/>
    </source>
</evidence>
<dbReference type="InterPro" id="IPR005844">
    <property type="entry name" value="A-D-PHexomutase_a/b/a-I"/>
</dbReference>
<gene>
    <name evidence="8 15" type="primary">glmM</name>
    <name evidence="15" type="ORF">ENSA5_64040</name>
</gene>
<dbReference type="HAMAP" id="MF_01554_B">
    <property type="entry name" value="GlmM_B"/>
    <property type="match status" value="1"/>
</dbReference>
<dbReference type="GO" id="GO:0008966">
    <property type="term" value="F:phosphoglucosamine mutase activity"/>
    <property type="evidence" value="ECO:0007669"/>
    <property type="project" value="UniProtKB-UniRule"/>
</dbReference>
<dbReference type="Pfam" id="PF00408">
    <property type="entry name" value="PGM_PMM_IV"/>
    <property type="match status" value="1"/>
</dbReference>
<feature type="modified residue" description="Phosphoserine" evidence="8">
    <location>
        <position position="103"/>
    </location>
</feature>
<feature type="binding site" evidence="8">
    <location>
        <position position="245"/>
    </location>
    <ligand>
        <name>Mg(2+)</name>
        <dbReference type="ChEBI" id="CHEBI:18420"/>
    </ligand>
</feature>
<dbReference type="CDD" id="cd05802">
    <property type="entry name" value="GlmM"/>
    <property type="match status" value="1"/>
</dbReference>
<keyword evidence="5 8" id="KW-0413">Isomerase</keyword>
<dbReference type="PROSITE" id="PS00710">
    <property type="entry name" value="PGM_PMM"/>
    <property type="match status" value="1"/>
</dbReference>
<evidence type="ECO:0000259" key="12">
    <source>
        <dbReference type="Pfam" id="PF02878"/>
    </source>
</evidence>
<comment type="caution">
    <text evidence="15">The sequence shown here is derived from an EMBL/GenBank/DDBJ whole genome shotgun (WGS) entry which is preliminary data.</text>
</comment>
<evidence type="ECO:0000256" key="2">
    <source>
        <dbReference type="ARBA" id="ARBA00022553"/>
    </source>
</evidence>
<organism evidence="15 16">
    <name type="scientific">Enhygromyxa salina</name>
    <dbReference type="NCBI Taxonomy" id="215803"/>
    <lineage>
        <taxon>Bacteria</taxon>
        <taxon>Pseudomonadati</taxon>
        <taxon>Myxococcota</taxon>
        <taxon>Polyangia</taxon>
        <taxon>Nannocystales</taxon>
        <taxon>Nannocystaceae</taxon>
        <taxon>Enhygromyxa</taxon>
    </lineage>
</organism>
<evidence type="ECO:0000256" key="5">
    <source>
        <dbReference type="ARBA" id="ARBA00023235"/>
    </source>
</evidence>
<dbReference type="InterPro" id="IPR005846">
    <property type="entry name" value="A-D-PHexomutase_a/b/a-III"/>
</dbReference>
<dbReference type="EC" id="5.4.2.10" evidence="6 8"/>
<dbReference type="OrthoDB" id="9806956at2"/>
<feature type="domain" description="Alpha-D-phosphohexomutase alpha/beta/alpha" evidence="14">
    <location>
        <begin position="262"/>
        <end position="374"/>
    </location>
</feature>
<dbReference type="NCBIfam" id="TIGR01455">
    <property type="entry name" value="glmM"/>
    <property type="match status" value="1"/>
</dbReference>
<evidence type="ECO:0000256" key="9">
    <source>
        <dbReference type="RuleBase" id="RU004326"/>
    </source>
</evidence>
<name>A0A2S9XD48_9BACT</name>
<dbReference type="InterPro" id="IPR016066">
    <property type="entry name" value="A-D-PHexomutase_CS"/>
</dbReference>
<evidence type="ECO:0000259" key="14">
    <source>
        <dbReference type="Pfam" id="PF02880"/>
    </source>
</evidence>
<dbReference type="GO" id="GO:0009252">
    <property type="term" value="P:peptidoglycan biosynthetic process"/>
    <property type="evidence" value="ECO:0007669"/>
    <property type="project" value="TreeGrafter"/>
</dbReference>
<comment type="catalytic activity">
    <reaction evidence="8 10">
        <text>alpha-D-glucosamine 1-phosphate = D-glucosamine 6-phosphate</text>
        <dbReference type="Rhea" id="RHEA:23424"/>
        <dbReference type="ChEBI" id="CHEBI:58516"/>
        <dbReference type="ChEBI" id="CHEBI:58725"/>
        <dbReference type="EC" id="5.4.2.10"/>
    </reaction>
</comment>
<dbReference type="GO" id="GO:0005975">
    <property type="term" value="P:carbohydrate metabolic process"/>
    <property type="evidence" value="ECO:0007669"/>
    <property type="project" value="InterPro"/>
</dbReference>
<dbReference type="FunFam" id="3.40.120.10:FF:000001">
    <property type="entry name" value="Phosphoglucosamine mutase"/>
    <property type="match status" value="1"/>
</dbReference>
<reference evidence="15 16" key="1">
    <citation type="submission" date="2018-03" db="EMBL/GenBank/DDBJ databases">
        <title>Draft Genome Sequences of the Obligatory Marine Myxobacteria Enhygromyxa salina SWB005.</title>
        <authorList>
            <person name="Poehlein A."/>
            <person name="Moghaddam J.A."/>
            <person name="Harms H."/>
            <person name="Alanjari M."/>
            <person name="Koenig G.M."/>
            <person name="Daniel R."/>
            <person name="Schaeberle T.F."/>
        </authorList>
    </citation>
    <scope>NUCLEOTIDE SEQUENCE [LARGE SCALE GENOMIC DNA]</scope>
    <source>
        <strain evidence="15 16">SWB005</strain>
    </source>
</reference>
<dbReference type="InterPro" id="IPR036900">
    <property type="entry name" value="A-D-PHexomutase_C_sf"/>
</dbReference>
<feature type="binding site" evidence="8">
    <location>
        <position position="247"/>
    </location>
    <ligand>
        <name>Mg(2+)</name>
        <dbReference type="ChEBI" id="CHEBI:18420"/>
    </ligand>
</feature>
<dbReference type="Pfam" id="PF02878">
    <property type="entry name" value="PGM_PMM_I"/>
    <property type="match status" value="1"/>
</dbReference>
<comment type="function">
    <text evidence="8 10">Catalyzes the conversion of glucosamine-6-phosphate to glucosamine-1-phosphate.</text>
</comment>
<dbReference type="NCBIfam" id="NF008139">
    <property type="entry name" value="PRK10887.1"/>
    <property type="match status" value="1"/>
</dbReference>
<evidence type="ECO:0000256" key="10">
    <source>
        <dbReference type="RuleBase" id="RU004327"/>
    </source>
</evidence>
<feature type="domain" description="Alpha-D-phosphohexomutase alpha/beta/alpha" evidence="13">
    <location>
        <begin position="161"/>
        <end position="258"/>
    </location>
</feature>
<feature type="domain" description="Alpha-D-phosphohexomutase C-terminal" evidence="11">
    <location>
        <begin position="383"/>
        <end position="444"/>
    </location>
</feature>
<dbReference type="AlphaFoldDB" id="A0A2S9XD48"/>
<dbReference type="InterPro" id="IPR016055">
    <property type="entry name" value="A-D-PHexomutase_a/b/a-I/II/III"/>
</dbReference>
<accession>A0A2S9XD48</accession>
<dbReference type="Gene3D" id="3.40.120.10">
    <property type="entry name" value="Alpha-D-Glucose-1,6-Bisphosphate, subunit A, domain 3"/>
    <property type="match status" value="3"/>
</dbReference>
<dbReference type="FunFam" id="3.40.120.10:FF:000002">
    <property type="entry name" value="Phosphoglucosamine mutase"/>
    <property type="match status" value="1"/>
</dbReference>
<dbReference type="InterPro" id="IPR005843">
    <property type="entry name" value="A-D-PHexomutase_C"/>
</dbReference>
<evidence type="ECO:0000313" key="16">
    <source>
        <dbReference type="Proteomes" id="UP000237968"/>
    </source>
</evidence>
<dbReference type="GO" id="GO:0004615">
    <property type="term" value="F:phosphomannomutase activity"/>
    <property type="evidence" value="ECO:0007669"/>
    <property type="project" value="TreeGrafter"/>
</dbReference>
<dbReference type="InterPro" id="IPR005841">
    <property type="entry name" value="Alpha-D-phosphohexomutase_SF"/>
</dbReference>
<dbReference type="RefSeq" id="WP_106395569.1">
    <property type="nucleotide sequence ID" value="NZ_PVNK01000278.1"/>
</dbReference>
<dbReference type="GO" id="GO:0000287">
    <property type="term" value="F:magnesium ion binding"/>
    <property type="evidence" value="ECO:0007669"/>
    <property type="project" value="UniProtKB-UniRule"/>
</dbReference>
<dbReference type="Proteomes" id="UP000237968">
    <property type="component" value="Unassembled WGS sequence"/>
</dbReference>
<evidence type="ECO:0000256" key="6">
    <source>
        <dbReference type="ARBA" id="ARBA00066330"/>
    </source>
</evidence>
<dbReference type="Gene3D" id="3.30.310.50">
    <property type="entry name" value="Alpha-D-phosphohexomutase, C-terminal domain"/>
    <property type="match status" value="1"/>
</dbReference>
<keyword evidence="4 8" id="KW-0460">Magnesium</keyword>
<dbReference type="SUPFAM" id="SSF55957">
    <property type="entry name" value="Phosphoglucomutase, C-terminal domain"/>
    <property type="match status" value="1"/>
</dbReference>
<evidence type="ECO:0000256" key="7">
    <source>
        <dbReference type="ARBA" id="ARBA00068193"/>
    </source>
</evidence>
<keyword evidence="2 8" id="KW-0597">Phosphoprotein</keyword>
<dbReference type="InterPro" id="IPR050060">
    <property type="entry name" value="Phosphoglucosamine_mutase"/>
</dbReference>
<feature type="active site" description="Phosphoserine intermediate" evidence="8">
    <location>
        <position position="103"/>
    </location>
</feature>
<dbReference type="Pfam" id="PF02880">
    <property type="entry name" value="PGM_PMM_III"/>
    <property type="match status" value="1"/>
</dbReference>
<feature type="binding site" description="via phosphate group" evidence="8">
    <location>
        <position position="103"/>
    </location>
    <ligand>
        <name>Mg(2+)</name>
        <dbReference type="ChEBI" id="CHEBI:18420"/>
    </ligand>
</feature>
<feature type="binding site" evidence="8">
    <location>
        <position position="249"/>
    </location>
    <ligand>
        <name>Mg(2+)</name>
        <dbReference type="ChEBI" id="CHEBI:18420"/>
    </ligand>
</feature>
<evidence type="ECO:0000259" key="11">
    <source>
        <dbReference type="Pfam" id="PF00408"/>
    </source>
</evidence>
<keyword evidence="3 8" id="KW-0479">Metal-binding</keyword>
<evidence type="ECO:0000256" key="4">
    <source>
        <dbReference type="ARBA" id="ARBA00022842"/>
    </source>
</evidence>
<sequence>MAGSTQRKLFGTDGIRGRANVHPMTPDVAMRLGMAVAAHFGREGKVVVGKDTRRSGYMLEMALASGLCALGVDVMLTGPLPTPAVAYLAKSMRADAGVVISASHNPFEDNGFKLFANDGFKLPDEVESHIEALMERGAVDDRLVHGESIGKAFRLEDAGGRYITHVKHVLPQEQELDGLRIVVDCANGAAYKIAPKILEELGADVVRAGVEPDGTNINAGVGAMHPEHVSHAVREYRADLGLALDGDADRVVVCDHRGQIIDGDVLLAIIGRDLAARGELSGGAVVATVMSNIGLERSLREVGVDLVRTPVGDRYVVEAMRERGSNLGGEQSGHLICLDHSTTGDGLVSALKVLAVMVREQKTLAELAAVMTRYPQVSRSYPVTRKIPLAELDRARAAIAAVETRLGDEGRVVVRYSGTESKLRVMVEGTDERTLTEAVEEIAEVAIAEIADRSSART</sequence>
<evidence type="ECO:0000313" key="15">
    <source>
        <dbReference type="EMBL" id="PRP90601.1"/>
    </source>
</evidence>
<dbReference type="GO" id="GO:0006048">
    <property type="term" value="P:UDP-N-acetylglucosamine biosynthetic process"/>
    <property type="evidence" value="ECO:0007669"/>
    <property type="project" value="TreeGrafter"/>
</dbReference>
<dbReference type="PANTHER" id="PTHR42946">
    <property type="entry name" value="PHOSPHOHEXOSE MUTASE"/>
    <property type="match status" value="1"/>
</dbReference>
<dbReference type="PANTHER" id="PTHR42946:SF1">
    <property type="entry name" value="PHOSPHOGLUCOMUTASE (ALPHA-D-GLUCOSE-1,6-BISPHOSPHATE-DEPENDENT)"/>
    <property type="match status" value="1"/>
</dbReference>
<evidence type="ECO:0000259" key="13">
    <source>
        <dbReference type="Pfam" id="PF02879"/>
    </source>
</evidence>
<protein>
    <recommendedName>
        <fullName evidence="7 8">Phosphoglucosamine mutase</fullName>
        <ecNumber evidence="6 8">5.4.2.10</ecNumber>
    </recommendedName>
</protein>
<comment type="similarity">
    <text evidence="1 8 9">Belongs to the phosphohexose mutase family.</text>
</comment>
<dbReference type="GO" id="GO:0005829">
    <property type="term" value="C:cytosol"/>
    <property type="evidence" value="ECO:0007669"/>
    <property type="project" value="TreeGrafter"/>
</dbReference>